<evidence type="ECO:0000313" key="1">
    <source>
        <dbReference type="EMBL" id="MQO09179.1"/>
    </source>
</evidence>
<gene>
    <name evidence="1" type="ORF">F7D57_05455</name>
</gene>
<organism evidence="1 2">
    <name type="scientific">Segatella copri</name>
    <dbReference type="NCBI Taxonomy" id="165179"/>
    <lineage>
        <taxon>Bacteria</taxon>
        <taxon>Pseudomonadati</taxon>
        <taxon>Bacteroidota</taxon>
        <taxon>Bacteroidia</taxon>
        <taxon>Bacteroidales</taxon>
        <taxon>Prevotellaceae</taxon>
        <taxon>Segatella</taxon>
    </lineage>
</organism>
<name>A0AA90VEF9_9BACT</name>
<accession>A0AA90VEF9</accession>
<reference evidence="2" key="1">
    <citation type="submission" date="2019-09" db="EMBL/GenBank/DDBJ databases">
        <title>Distinct polysaccharide growth profiles of human intestinal Prevotella copri isolates.</title>
        <authorList>
            <person name="Fehlner-Peach H."/>
            <person name="Magnabosco C."/>
            <person name="Raghavan V."/>
            <person name="Scher J.U."/>
            <person name="Tett A."/>
            <person name="Cox L.M."/>
            <person name="Gottsegen C."/>
            <person name="Watters A."/>
            <person name="Wiltshire- Gordon J.D."/>
            <person name="Segata N."/>
            <person name="Bonneau R."/>
            <person name="Littman D.R."/>
        </authorList>
    </citation>
    <scope>NUCLEOTIDE SEQUENCE [LARGE SCALE GENOMIC DNA]</scope>
    <source>
        <strain evidence="2">iA624</strain>
    </source>
</reference>
<sequence length="226" mass="26344">MTLNYPNYPKHIVGKSNFKKINNVDFLKHRGFFIGRTTSIDANPFSINAVKDSFAEGKEVKASTVKNGISVNLISIYKKNDMKFFPIEDKNNPRFHVPFIQNSDGCLPQIGEYKYNKAQRYYGFKISQIQDFEISFVYKANGIIPTDKIRFKIEHSPTMCNFWHFNISVWGQDSISKKWIKLECPMVVSNSTFKKLAIAAFPFMAKKIVEPKVMRSRKFNKKYYME</sequence>
<comment type="caution">
    <text evidence="1">The sequence shown here is derived from an EMBL/GenBank/DDBJ whole genome shotgun (WGS) entry which is preliminary data.</text>
</comment>
<evidence type="ECO:0000313" key="2">
    <source>
        <dbReference type="Proteomes" id="UP000405805"/>
    </source>
</evidence>
<protein>
    <submittedName>
        <fullName evidence="1">Uncharacterized protein</fullName>
    </submittedName>
</protein>
<dbReference type="EMBL" id="VZBP01000064">
    <property type="protein sequence ID" value="MQO09179.1"/>
    <property type="molecule type" value="Genomic_DNA"/>
</dbReference>
<dbReference type="RefSeq" id="WP_153096676.1">
    <property type="nucleotide sequence ID" value="NZ_VZBP01000064.1"/>
</dbReference>
<dbReference type="AlphaFoldDB" id="A0AA90VEF9"/>
<dbReference type="Proteomes" id="UP000405805">
    <property type="component" value="Unassembled WGS sequence"/>
</dbReference>
<proteinExistence type="predicted"/>